<keyword evidence="5 7" id="KW-0472">Membrane</keyword>
<evidence type="ECO:0000313" key="10">
    <source>
        <dbReference type="EMBL" id="MEE2566311.1"/>
    </source>
</evidence>
<dbReference type="PANTHER" id="PTHR30572">
    <property type="entry name" value="MEMBRANE COMPONENT OF TRANSPORTER-RELATED"/>
    <property type="match status" value="1"/>
</dbReference>
<comment type="caution">
    <text evidence="10">The sequence shown here is derived from an EMBL/GenBank/DDBJ whole genome shotgun (WGS) entry which is preliminary data.</text>
</comment>
<feature type="transmembrane region" description="Helical" evidence="7">
    <location>
        <begin position="333"/>
        <end position="355"/>
    </location>
</feature>
<feature type="transmembrane region" description="Helical" evidence="7">
    <location>
        <begin position="22"/>
        <end position="45"/>
    </location>
</feature>
<keyword evidence="2" id="KW-1003">Cell membrane</keyword>
<protein>
    <submittedName>
        <fullName evidence="10">ABC transporter permease</fullName>
    </submittedName>
</protein>
<reference evidence="10 11" key="1">
    <citation type="submission" date="2024-01" db="EMBL/GenBank/DDBJ databases">
        <title>Hyphobacterium bacterium isolated from marine sediment.</title>
        <authorList>
            <person name="Zhao S."/>
        </authorList>
    </citation>
    <scope>NUCLEOTIDE SEQUENCE [LARGE SCALE GENOMIC DNA]</scope>
    <source>
        <strain evidence="10 11">Y60-23</strain>
    </source>
</reference>
<feature type="domain" description="MacB-like periplasmic core" evidence="9">
    <location>
        <begin position="21"/>
        <end position="239"/>
    </location>
</feature>
<feature type="domain" description="ABC3 transporter permease C-terminal" evidence="8">
    <location>
        <begin position="282"/>
        <end position="396"/>
    </location>
</feature>
<dbReference type="EMBL" id="JAZDRO010000002">
    <property type="protein sequence ID" value="MEE2566311.1"/>
    <property type="molecule type" value="Genomic_DNA"/>
</dbReference>
<dbReference type="Pfam" id="PF02687">
    <property type="entry name" value="FtsX"/>
    <property type="match status" value="1"/>
</dbReference>
<dbReference type="InterPro" id="IPR025857">
    <property type="entry name" value="MacB_PCD"/>
</dbReference>
<proteinExistence type="inferred from homology"/>
<gene>
    <name evidence="10" type="ORF">V0U35_06425</name>
</gene>
<accession>A0ABU7LXY8</accession>
<sequence length="402" mass="43051">MTPRDTLSEAAWGLASRPGRTLATIVALAISVATVALVAGVLSGFERRIEQMSFGAYGRAIIVRENFFVEDRHGPPRLSDIERLRDGLPRIESVTAWRTVFAADTIAGRERLQIDVHGVQGDYRREANAPMLAGRPLTTDETLSAQRICVIGDGAASRLFPEGGALHENVRINGISCRIIGVFGEPENRIAERYSSAIITPFATAARYFSSDEFLAPDEATQITLILTEARFLDRAQGQADRILRRRYGVPLSQVSPFIYTDPTASLRSLRQQRTLVARLLIVVAGVALISGLIGYGAAVAAAASERRREVALRRTLGATQTNIIVQFLTENAIIGIFGGALGSVIAIGVGAAASSAWDWPVDFQPWVFSLSAALGLMCGLVFGAIPARRAAASPPAGAARA</sequence>
<evidence type="ECO:0000256" key="4">
    <source>
        <dbReference type="ARBA" id="ARBA00022989"/>
    </source>
</evidence>
<evidence type="ECO:0000259" key="8">
    <source>
        <dbReference type="Pfam" id="PF02687"/>
    </source>
</evidence>
<keyword evidence="3 7" id="KW-0812">Transmembrane</keyword>
<organism evidence="10 11">
    <name type="scientific">Hyphobacterium marinum</name>
    <dbReference type="NCBI Taxonomy" id="3116574"/>
    <lineage>
        <taxon>Bacteria</taxon>
        <taxon>Pseudomonadati</taxon>
        <taxon>Pseudomonadota</taxon>
        <taxon>Alphaproteobacteria</taxon>
        <taxon>Maricaulales</taxon>
        <taxon>Maricaulaceae</taxon>
        <taxon>Hyphobacterium</taxon>
    </lineage>
</organism>
<feature type="transmembrane region" description="Helical" evidence="7">
    <location>
        <begin position="367"/>
        <end position="386"/>
    </location>
</feature>
<evidence type="ECO:0000256" key="6">
    <source>
        <dbReference type="ARBA" id="ARBA00038076"/>
    </source>
</evidence>
<dbReference type="Proteomes" id="UP001310692">
    <property type="component" value="Unassembled WGS sequence"/>
</dbReference>
<dbReference type="RefSeq" id="WP_330195851.1">
    <property type="nucleotide sequence ID" value="NZ_JAZDRO010000002.1"/>
</dbReference>
<evidence type="ECO:0000256" key="3">
    <source>
        <dbReference type="ARBA" id="ARBA00022692"/>
    </source>
</evidence>
<dbReference type="InterPro" id="IPR003838">
    <property type="entry name" value="ABC3_permease_C"/>
</dbReference>
<name>A0ABU7LXY8_9PROT</name>
<dbReference type="InterPro" id="IPR050250">
    <property type="entry name" value="Macrolide_Exporter_MacB"/>
</dbReference>
<keyword evidence="4 7" id="KW-1133">Transmembrane helix</keyword>
<evidence type="ECO:0000313" key="11">
    <source>
        <dbReference type="Proteomes" id="UP001310692"/>
    </source>
</evidence>
<dbReference type="PANTHER" id="PTHR30572:SF4">
    <property type="entry name" value="ABC TRANSPORTER PERMEASE YTRF"/>
    <property type="match status" value="1"/>
</dbReference>
<comment type="subcellular location">
    <subcellularLocation>
        <location evidence="1">Cell membrane</location>
        <topology evidence="1">Multi-pass membrane protein</topology>
    </subcellularLocation>
</comment>
<keyword evidence="11" id="KW-1185">Reference proteome</keyword>
<evidence type="ECO:0000256" key="1">
    <source>
        <dbReference type="ARBA" id="ARBA00004651"/>
    </source>
</evidence>
<comment type="similarity">
    <text evidence="6">Belongs to the ABC-4 integral membrane protein family.</text>
</comment>
<evidence type="ECO:0000256" key="2">
    <source>
        <dbReference type="ARBA" id="ARBA00022475"/>
    </source>
</evidence>
<dbReference type="Pfam" id="PF12704">
    <property type="entry name" value="MacB_PCD"/>
    <property type="match status" value="1"/>
</dbReference>
<evidence type="ECO:0000256" key="5">
    <source>
        <dbReference type="ARBA" id="ARBA00023136"/>
    </source>
</evidence>
<feature type="transmembrane region" description="Helical" evidence="7">
    <location>
        <begin position="276"/>
        <end position="304"/>
    </location>
</feature>
<evidence type="ECO:0000256" key="7">
    <source>
        <dbReference type="SAM" id="Phobius"/>
    </source>
</evidence>
<evidence type="ECO:0000259" key="9">
    <source>
        <dbReference type="Pfam" id="PF12704"/>
    </source>
</evidence>